<dbReference type="SUPFAM" id="SSF52777">
    <property type="entry name" value="CoA-dependent acyltransferases"/>
    <property type="match status" value="1"/>
</dbReference>
<organism evidence="2 3">
    <name type="scientific">Entomortierella chlamydospora</name>
    <dbReference type="NCBI Taxonomy" id="101097"/>
    <lineage>
        <taxon>Eukaryota</taxon>
        <taxon>Fungi</taxon>
        <taxon>Fungi incertae sedis</taxon>
        <taxon>Mucoromycota</taxon>
        <taxon>Mortierellomycotina</taxon>
        <taxon>Mortierellomycetes</taxon>
        <taxon>Mortierellales</taxon>
        <taxon>Mortierellaceae</taxon>
        <taxon>Entomortierella</taxon>
    </lineage>
</organism>
<keyword evidence="3" id="KW-1185">Reference proteome</keyword>
<dbReference type="InterPro" id="IPR009081">
    <property type="entry name" value="PP-bd_ACP"/>
</dbReference>
<comment type="caution">
    <text evidence="2">The sequence shown here is derived from an EMBL/GenBank/DDBJ whole genome shotgun (WGS) entry which is preliminary data.</text>
</comment>
<dbReference type="Proteomes" id="UP000703661">
    <property type="component" value="Unassembled WGS sequence"/>
</dbReference>
<proteinExistence type="predicted"/>
<protein>
    <recommendedName>
        <fullName evidence="1">Carrier domain-containing protein</fullName>
    </recommendedName>
</protein>
<dbReference type="SUPFAM" id="SSF47336">
    <property type="entry name" value="ACP-like"/>
    <property type="match status" value="1"/>
</dbReference>
<dbReference type="GO" id="GO:0005829">
    <property type="term" value="C:cytosol"/>
    <property type="evidence" value="ECO:0007669"/>
    <property type="project" value="TreeGrafter"/>
</dbReference>
<dbReference type="Gene3D" id="1.10.1200.10">
    <property type="entry name" value="ACP-like"/>
    <property type="match status" value="1"/>
</dbReference>
<dbReference type="Gene3D" id="3.30.559.10">
    <property type="entry name" value="Chloramphenicol acetyltransferase-like domain"/>
    <property type="match status" value="1"/>
</dbReference>
<dbReference type="PANTHER" id="PTHR45527:SF14">
    <property type="entry name" value="PLIPASTATIN SYNTHASE SUBUNIT B"/>
    <property type="match status" value="1"/>
</dbReference>
<dbReference type="PANTHER" id="PTHR45527">
    <property type="entry name" value="NONRIBOSOMAL PEPTIDE SYNTHETASE"/>
    <property type="match status" value="1"/>
</dbReference>
<dbReference type="GO" id="GO:0043041">
    <property type="term" value="P:amino acid activation for nonribosomal peptide biosynthetic process"/>
    <property type="evidence" value="ECO:0007669"/>
    <property type="project" value="TreeGrafter"/>
</dbReference>
<dbReference type="GO" id="GO:0003824">
    <property type="term" value="F:catalytic activity"/>
    <property type="evidence" value="ECO:0007669"/>
    <property type="project" value="InterPro"/>
</dbReference>
<sequence length="137" mass="15146">MLGGHSLLAVRLMNRISTLGVNLQLSTLFASPTLSELANVISSKLVEENVFDVITSISRDGVLPLSFAQQRLWFLAQMEGVSDAYHIPMAVRLQGSLDRDAWQNALNTIFARHESLRSTFVNIEGQPQVRLLPAEQG</sequence>
<feature type="non-terminal residue" evidence="2">
    <location>
        <position position="137"/>
    </location>
</feature>
<reference evidence="2" key="1">
    <citation type="journal article" date="2020" name="Fungal Divers.">
        <title>Resolving the Mortierellaceae phylogeny through synthesis of multi-gene phylogenetics and phylogenomics.</title>
        <authorList>
            <person name="Vandepol N."/>
            <person name="Liber J."/>
            <person name="Desiro A."/>
            <person name="Na H."/>
            <person name="Kennedy M."/>
            <person name="Barry K."/>
            <person name="Grigoriev I.V."/>
            <person name="Miller A.N."/>
            <person name="O'Donnell K."/>
            <person name="Stajich J.E."/>
            <person name="Bonito G."/>
        </authorList>
    </citation>
    <scope>NUCLEOTIDE SEQUENCE</scope>
    <source>
        <strain evidence="2">NRRL 2769</strain>
    </source>
</reference>
<gene>
    <name evidence="2" type="ORF">BGZ80_009127</name>
</gene>
<dbReference type="AlphaFoldDB" id="A0A9P6SQG1"/>
<dbReference type="EMBL" id="JAAAID010005218">
    <property type="protein sequence ID" value="KAF9991441.1"/>
    <property type="molecule type" value="Genomic_DNA"/>
</dbReference>
<dbReference type="InterPro" id="IPR001242">
    <property type="entry name" value="Condensation_dom"/>
</dbReference>
<evidence type="ECO:0000313" key="3">
    <source>
        <dbReference type="Proteomes" id="UP000703661"/>
    </source>
</evidence>
<dbReference type="Pfam" id="PF00550">
    <property type="entry name" value="PP-binding"/>
    <property type="match status" value="1"/>
</dbReference>
<dbReference type="InterPro" id="IPR023213">
    <property type="entry name" value="CAT-like_dom_sf"/>
</dbReference>
<dbReference type="GO" id="GO:0044550">
    <property type="term" value="P:secondary metabolite biosynthetic process"/>
    <property type="evidence" value="ECO:0007669"/>
    <property type="project" value="TreeGrafter"/>
</dbReference>
<name>A0A9P6SQG1_9FUNG</name>
<accession>A0A9P6SQG1</accession>
<feature type="domain" description="Carrier" evidence="1">
    <location>
        <begin position="1"/>
        <end position="45"/>
    </location>
</feature>
<dbReference type="GO" id="GO:0031177">
    <property type="term" value="F:phosphopantetheine binding"/>
    <property type="evidence" value="ECO:0007669"/>
    <property type="project" value="TreeGrafter"/>
</dbReference>
<dbReference type="Pfam" id="PF00668">
    <property type="entry name" value="Condensation"/>
    <property type="match status" value="1"/>
</dbReference>
<dbReference type="PROSITE" id="PS50075">
    <property type="entry name" value="CARRIER"/>
    <property type="match status" value="1"/>
</dbReference>
<dbReference type="InterPro" id="IPR036736">
    <property type="entry name" value="ACP-like_sf"/>
</dbReference>
<evidence type="ECO:0000313" key="2">
    <source>
        <dbReference type="EMBL" id="KAF9991441.1"/>
    </source>
</evidence>
<evidence type="ECO:0000259" key="1">
    <source>
        <dbReference type="PROSITE" id="PS50075"/>
    </source>
</evidence>